<evidence type="ECO:0000313" key="1">
    <source>
        <dbReference type="EMBL" id="CAL8071790.1"/>
    </source>
</evidence>
<comment type="caution">
    <text evidence="1">The sequence shown here is derived from an EMBL/GenBank/DDBJ whole genome shotgun (WGS) entry which is preliminary data.</text>
</comment>
<evidence type="ECO:0000313" key="2">
    <source>
        <dbReference type="Proteomes" id="UP001642540"/>
    </source>
</evidence>
<protein>
    <submittedName>
        <fullName evidence="1">Uncharacterized protein</fullName>
    </submittedName>
</protein>
<gene>
    <name evidence="1" type="ORF">ODALV1_LOCUS1881</name>
</gene>
<sequence>MASKYGRNKTSKSKQSQEEETWCENFKCMNNVDVNSLKAKASQGSNVATGVLDNPVREKGDDEMKLRFCYIRFTTEPSLLDAFQMPVNVLALLKESVEMYPDNVHLHILPVGAYYCSVDFDLSSDSKAKRVDVITAFEEFLSKAPEDHHCVPKAYYHMTTAYHGEVESTNKYYGTVLQARERDRDENATLLFETGKSTCEGSC</sequence>
<organism evidence="1 2">
    <name type="scientific">Orchesella dallaii</name>
    <dbReference type="NCBI Taxonomy" id="48710"/>
    <lineage>
        <taxon>Eukaryota</taxon>
        <taxon>Metazoa</taxon>
        <taxon>Ecdysozoa</taxon>
        <taxon>Arthropoda</taxon>
        <taxon>Hexapoda</taxon>
        <taxon>Collembola</taxon>
        <taxon>Entomobryomorpha</taxon>
        <taxon>Entomobryoidea</taxon>
        <taxon>Orchesellidae</taxon>
        <taxon>Orchesellinae</taxon>
        <taxon>Orchesella</taxon>
    </lineage>
</organism>
<name>A0ABP1PQ66_9HEXA</name>
<keyword evidence="2" id="KW-1185">Reference proteome</keyword>
<accession>A0ABP1PQ66</accession>
<reference evidence="1 2" key="1">
    <citation type="submission" date="2024-08" db="EMBL/GenBank/DDBJ databases">
        <authorList>
            <person name="Cucini C."/>
            <person name="Frati F."/>
        </authorList>
    </citation>
    <scope>NUCLEOTIDE SEQUENCE [LARGE SCALE GENOMIC DNA]</scope>
</reference>
<proteinExistence type="predicted"/>
<dbReference type="EMBL" id="CAXLJM020000006">
    <property type="protein sequence ID" value="CAL8071790.1"/>
    <property type="molecule type" value="Genomic_DNA"/>
</dbReference>
<dbReference type="Proteomes" id="UP001642540">
    <property type="component" value="Unassembled WGS sequence"/>
</dbReference>